<evidence type="ECO:0000313" key="6">
    <source>
        <dbReference type="Proteomes" id="UP000308349"/>
    </source>
</evidence>
<evidence type="ECO:0000256" key="2">
    <source>
        <dbReference type="SAM" id="MobiDB-lite"/>
    </source>
</evidence>
<proteinExistence type="predicted"/>
<feature type="transmembrane region" description="Helical" evidence="3">
    <location>
        <begin position="34"/>
        <end position="59"/>
    </location>
</feature>
<dbReference type="EMBL" id="VBUU01000038">
    <property type="protein sequence ID" value="TLF97796.1"/>
    <property type="molecule type" value="Genomic_DNA"/>
</dbReference>
<accession>A0A5R8P7D1</accession>
<dbReference type="AlphaFoldDB" id="A0A5R8P7D1"/>
<comment type="caution">
    <text evidence="5">The sequence shown here is derived from an EMBL/GenBank/DDBJ whole genome shotgun (WGS) entry which is preliminary data.</text>
</comment>
<feature type="compositionally biased region" description="Pro residues" evidence="2">
    <location>
        <begin position="1"/>
        <end position="19"/>
    </location>
</feature>
<sequence length="230" mass="24112">MHPPPPQPGPPYGFRPPPQHGYGPPRRPSSSNNVWLWVLLGSLAGVFLLCGGCIAVVGLSSSDTASTTSSTTASSPTATTRESLGASPSEEPAPASRDGVAAVGSPVRDGKFEFVVTQVDPPTKTIAPGEFWESTARGEYLVVHVSVTNISDVPQGYFADNQKLIDDQGRTFANDSSAAMGLDTDTWESDLNPGISMQVQIVFDVPPGTIPAAIEFHDSMFSGGAKVALR</sequence>
<evidence type="ECO:0000256" key="3">
    <source>
        <dbReference type="SAM" id="Phobius"/>
    </source>
</evidence>
<keyword evidence="3" id="KW-1133">Transmembrane helix</keyword>
<protein>
    <submittedName>
        <fullName evidence="5">DUF4352 domain-containing protein</fullName>
    </submittedName>
</protein>
<dbReference type="Proteomes" id="UP000308349">
    <property type="component" value="Unassembled WGS sequence"/>
</dbReference>
<keyword evidence="1" id="KW-0732">Signal</keyword>
<evidence type="ECO:0000256" key="1">
    <source>
        <dbReference type="ARBA" id="ARBA00022729"/>
    </source>
</evidence>
<feature type="compositionally biased region" description="Low complexity" evidence="2">
    <location>
        <begin position="61"/>
        <end position="80"/>
    </location>
</feature>
<feature type="region of interest" description="Disordered" evidence="2">
    <location>
        <begin position="1"/>
        <end position="28"/>
    </location>
</feature>
<keyword evidence="3" id="KW-0812">Transmembrane</keyword>
<feature type="region of interest" description="Disordered" evidence="2">
    <location>
        <begin position="61"/>
        <end position="102"/>
    </location>
</feature>
<dbReference type="RefSeq" id="WP_138458522.1">
    <property type="nucleotide sequence ID" value="NZ_VBUU01000038.1"/>
</dbReference>
<dbReference type="Pfam" id="PF11611">
    <property type="entry name" value="DUF4352"/>
    <property type="match status" value="1"/>
</dbReference>
<name>A0A5R8P7D1_9NOCA</name>
<organism evidence="5 6">
    <name type="scientific">Nocardia cyriacigeorgica</name>
    <dbReference type="NCBI Taxonomy" id="135487"/>
    <lineage>
        <taxon>Bacteria</taxon>
        <taxon>Bacillati</taxon>
        <taxon>Actinomycetota</taxon>
        <taxon>Actinomycetes</taxon>
        <taxon>Mycobacteriales</taxon>
        <taxon>Nocardiaceae</taxon>
        <taxon>Nocardia</taxon>
    </lineage>
</organism>
<dbReference type="OrthoDB" id="3430849at2"/>
<reference evidence="5 6" key="1">
    <citation type="submission" date="2019-05" db="EMBL/GenBank/DDBJ databases">
        <title>Genomes sequences of two Nocardia cyriacigeorgica environmental isolates, type strains Nocardia asteroides ATCC 19247 and Nocardia cyriacigeorgica DSM 44484.</title>
        <authorList>
            <person name="Vautrin F."/>
            <person name="Bergeron E."/>
            <person name="Dubost A."/>
            <person name="Abrouk D."/>
            <person name="Rodriguez Nava V."/>
            <person name="Pujic P."/>
        </authorList>
    </citation>
    <scope>NUCLEOTIDE SEQUENCE [LARGE SCALE GENOMIC DNA]</scope>
    <source>
        <strain evidence="5 6">EML 1456</strain>
    </source>
</reference>
<gene>
    <name evidence="5" type="ORF">FEK35_26510</name>
</gene>
<keyword evidence="3" id="KW-0472">Membrane</keyword>
<feature type="domain" description="DUF4352" evidence="4">
    <location>
        <begin position="102"/>
        <end position="225"/>
    </location>
</feature>
<dbReference type="Gene3D" id="2.60.40.1240">
    <property type="match status" value="1"/>
</dbReference>
<evidence type="ECO:0000313" key="5">
    <source>
        <dbReference type="EMBL" id="TLF97796.1"/>
    </source>
</evidence>
<evidence type="ECO:0000259" key="4">
    <source>
        <dbReference type="Pfam" id="PF11611"/>
    </source>
</evidence>
<dbReference type="InterPro" id="IPR029050">
    <property type="entry name" value="Immunoprotect_excell_Ig-like"/>
</dbReference>
<dbReference type="InterPro" id="IPR029051">
    <property type="entry name" value="DUF4352"/>
</dbReference>